<dbReference type="InterPro" id="IPR041237">
    <property type="entry name" value="BspA_v"/>
</dbReference>
<evidence type="ECO:0000256" key="4">
    <source>
        <dbReference type="ARBA" id="ARBA00023088"/>
    </source>
</evidence>
<feature type="domain" description="Gram-positive cocci surface proteins LPxTG" evidence="8">
    <location>
        <begin position="614"/>
        <end position="652"/>
    </location>
</feature>
<geneLocation type="plasmid" evidence="10">
    <name>pAM373</name>
</geneLocation>
<feature type="compositionally biased region" description="Basic and acidic residues" evidence="6">
    <location>
        <begin position="166"/>
        <end position="227"/>
    </location>
</feature>
<name>Q9Z4H8_ENTFL</name>
<keyword evidence="5" id="KW-0175">Coiled coil</keyword>
<keyword evidence="7" id="KW-0812">Transmembrane</keyword>
<evidence type="ECO:0000313" key="10">
    <source>
        <dbReference type="EMBL" id="CAB38226.1"/>
    </source>
</evidence>
<dbReference type="InterPro" id="IPR022263">
    <property type="entry name" value="KxYKxGKxW"/>
</dbReference>
<reference evidence="10" key="1">
    <citation type="submission" date="1999-03" db="EMBL/GenBank/DDBJ databases">
        <title>Cloning and expression of Asa373, a novel adhesin unrelated to the other sex pheromone plasmid-encoded aggregation substances of Enterococcus faecalis.</title>
        <authorList>
            <person name="Muscholl-Silberhorn A.B."/>
        </authorList>
    </citation>
    <scope>NUCLEOTIDE SEQUENCE</scope>
    <source>
        <plasmid evidence="10">pAM373</plasmid>
    </source>
</reference>
<dbReference type="NCBIfam" id="TIGR01167">
    <property type="entry name" value="LPXTG_anchor"/>
    <property type="match status" value="1"/>
</dbReference>
<evidence type="ECO:0000259" key="9">
    <source>
        <dbReference type="Pfam" id="PF18220"/>
    </source>
</evidence>
<dbReference type="Gene3D" id="6.10.250.2200">
    <property type="match status" value="1"/>
</dbReference>
<feature type="domain" description="Adhesin BspA variable" evidence="9">
    <location>
        <begin position="390"/>
        <end position="527"/>
    </location>
</feature>
<evidence type="ECO:0000256" key="7">
    <source>
        <dbReference type="SAM" id="Phobius"/>
    </source>
</evidence>
<feature type="coiled-coil region" evidence="5">
    <location>
        <begin position="304"/>
        <end position="342"/>
    </location>
</feature>
<gene>
    <name evidence="10" type="primary">Asa373</name>
</gene>
<dbReference type="Pfam" id="PF19258">
    <property type="entry name" value="KxYKxGKxW_sig"/>
    <property type="match status" value="1"/>
</dbReference>
<keyword evidence="7" id="KW-1133">Transmembrane helix</keyword>
<dbReference type="Pfam" id="PF00746">
    <property type="entry name" value="Gram_pos_anchor"/>
    <property type="match status" value="1"/>
</dbReference>
<dbReference type="Pfam" id="PF18220">
    <property type="entry name" value="BspA_v"/>
    <property type="match status" value="1"/>
</dbReference>
<evidence type="ECO:0000256" key="2">
    <source>
        <dbReference type="ARBA" id="ARBA00022525"/>
    </source>
</evidence>
<evidence type="ECO:0000259" key="8">
    <source>
        <dbReference type="Pfam" id="PF00746"/>
    </source>
</evidence>
<accession>Q9Z4H8</accession>
<keyword evidence="2" id="KW-0964">Secreted</keyword>
<dbReference type="InterPro" id="IPR019931">
    <property type="entry name" value="LPXTG_anchor"/>
</dbReference>
<dbReference type="EMBL" id="AJ132039">
    <property type="protein sequence ID" value="CAB38226.1"/>
    <property type="molecule type" value="Genomic_DNA"/>
</dbReference>
<keyword evidence="4" id="KW-0572">Peptidoglycan-anchor</keyword>
<feature type="compositionally biased region" description="Low complexity" evidence="6">
    <location>
        <begin position="56"/>
        <end position="81"/>
    </location>
</feature>
<evidence type="ECO:0000256" key="6">
    <source>
        <dbReference type="SAM" id="MobiDB-lite"/>
    </source>
</evidence>
<feature type="compositionally biased region" description="Basic and acidic residues" evidence="6">
    <location>
        <begin position="532"/>
        <end position="544"/>
    </location>
</feature>
<evidence type="ECO:0000256" key="3">
    <source>
        <dbReference type="ARBA" id="ARBA00022729"/>
    </source>
</evidence>
<feature type="region of interest" description="Disordered" evidence="6">
    <location>
        <begin position="45"/>
        <end position="227"/>
    </location>
</feature>
<sequence length="679" mass="75614">MNQQSELKKRFKMYKSGKHWVVAPIVFLGLFSTAMLGSQESFASETETPVKASEQVNTQKDTTTPTTTENVVVPNQEVTNTKDSSQTVVPDTTDSANSTTEKVSEQATTGEQTKPVEEQPTVDTPEKEETKKAEEPKPEEKTPEVAPTGNEALDNAVKDAQNNGVDVKEEPEKTVPSKEEADKDFKEQENKVKDTTNAQKEIDKTINDAVDKAKENGVDVKETEKQKYKDQQKALDDAKKQAAALEEATKVMNEANKLIEDAINKAKQNGTPIKDGGIINATVKDAMEKAKQLVDSIQAVDSENAEIKKRNADALAKYQKAKAELDAKNAKIKAENEAIAKRNKERQDLYNKLLQEYLNGTKLETKMDARTQSYNEQQQYKTFMKSEVDQATGKFTLTHDMNDGVNIIGRGVLTGKINWLVTSNGDGSESVVINSIDLFKYIYTNLKPNSAVNKNIRFVVRDLQGNEIFRLEHDGEKTISKDINKTVKYDNVKYNLKPGESTKMVEFLKVDDLWIYNTYGQVMIQFKNANEKPKTPDLEQEKPLDPTQLTPPTPEELKEAVSKKIVVTAESHPVQLQTAVHPVKVAEKPVTPPVTPMNTPSKPVKAPEKLTVEKASVVPELPKTGEKENTLLSVLGAGMLAGLAWFGIKRKETRKIMEGMKTGKEKPKACFSFFCWKGQ</sequence>
<feature type="region of interest" description="Disordered" evidence="6">
    <location>
        <begin position="532"/>
        <end position="554"/>
    </location>
</feature>
<proteinExistence type="predicted"/>
<dbReference type="NCBIfam" id="TIGR03715">
    <property type="entry name" value="KxYKxGKxW"/>
    <property type="match status" value="1"/>
</dbReference>
<keyword evidence="1" id="KW-0134">Cell wall</keyword>
<feature type="compositionally biased region" description="Polar residues" evidence="6">
    <location>
        <begin position="82"/>
        <end position="112"/>
    </location>
</feature>
<keyword evidence="3" id="KW-0732">Signal</keyword>
<evidence type="ECO:0000256" key="5">
    <source>
        <dbReference type="SAM" id="Coils"/>
    </source>
</evidence>
<protein>
    <submittedName>
        <fullName evidence="10">Aggregation substance</fullName>
    </submittedName>
</protein>
<organism evidence="10">
    <name type="scientific">Enterococcus faecalis</name>
    <name type="common">Streptococcus faecalis</name>
    <dbReference type="NCBI Taxonomy" id="1351"/>
    <lineage>
        <taxon>Bacteria</taxon>
        <taxon>Bacillati</taxon>
        <taxon>Bacillota</taxon>
        <taxon>Bacilli</taxon>
        <taxon>Lactobacillales</taxon>
        <taxon>Enterococcaceae</taxon>
        <taxon>Enterococcus</taxon>
    </lineage>
</organism>
<evidence type="ECO:0000256" key="1">
    <source>
        <dbReference type="ARBA" id="ARBA00022512"/>
    </source>
</evidence>
<feature type="compositionally biased region" description="Basic and acidic residues" evidence="6">
    <location>
        <begin position="124"/>
        <end position="143"/>
    </location>
</feature>
<dbReference type="AlphaFoldDB" id="Q9Z4H8"/>
<keyword evidence="7" id="KW-0472">Membrane</keyword>
<keyword evidence="10" id="KW-0614">Plasmid</keyword>
<feature type="transmembrane region" description="Helical" evidence="7">
    <location>
        <begin position="630"/>
        <end position="648"/>
    </location>
</feature>